<proteinExistence type="predicted"/>
<name>A0A9P6VDM2_9HELO</name>
<reference evidence="1" key="1">
    <citation type="submission" date="2019-07" db="EMBL/GenBank/DDBJ databases">
        <title>Hyphodiscus hymeniophilus genome sequencing and assembly.</title>
        <authorList>
            <person name="Kramer G."/>
            <person name="Nodwell J."/>
        </authorList>
    </citation>
    <scope>NUCLEOTIDE SEQUENCE</scope>
    <source>
        <strain evidence="1">ATCC 34498</strain>
    </source>
</reference>
<comment type="caution">
    <text evidence="1">The sequence shown here is derived from an EMBL/GenBank/DDBJ whole genome shotgun (WGS) entry which is preliminary data.</text>
</comment>
<evidence type="ECO:0000313" key="1">
    <source>
        <dbReference type="EMBL" id="KAG0645258.1"/>
    </source>
</evidence>
<dbReference type="Proteomes" id="UP000785200">
    <property type="component" value="Unassembled WGS sequence"/>
</dbReference>
<dbReference type="OrthoDB" id="1658288at2759"/>
<keyword evidence="2" id="KW-1185">Reference proteome</keyword>
<dbReference type="AlphaFoldDB" id="A0A9P6VDM2"/>
<evidence type="ECO:0000313" key="2">
    <source>
        <dbReference type="Proteomes" id="UP000785200"/>
    </source>
</evidence>
<sequence length="509" mass="56467">MDKTRVTLEINDSIVFATIKGTEPAIAEIGQQLAWLGAALRSSPSDRIAYATPQVICSATTGTDFRLDFRVKEHTTQGFQGNGSCWRSLFRNPVIVEGYPILARVNGEKGLEIPLNMMAGLGQASRVTNFDGGLVIKGHSTILYPTQRIKNSVLWHYMFNYDGSRMSYLVPSVLGEGCASVHEVDTSCLEYSRNFLGWTSSAEIYTGESKHTHIPRCNSRLATADNDVPSTIAAQMISGLALASRQLVFAFEKFSIVAGNYINGGTSFTKGNQDVPVHLSHSRTPYFVKVHHAGNINVVLYDVQDRRGWMVDGASALLHLTRTQLTSSPYSDSEVLKIEEFDHANPRDGSSAAKKTLLSPKNRGLLLSEDWTYQDLVESTYHILEQIQDNQGHCEGQNILYPRVATLKASGRGWVDLIRSINAITLIGKGFGEIIRPAQDSNKLCSYWSHVPTGRDYLVACISTLKEIAYQHGDCESDPLELADGIYWHKTRQDDRSMRLQAWKLESAL</sequence>
<protein>
    <submittedName>
        <fullName evidence="1">Uncharacterized protein</fullName>
    </submittedName>
</protein>
<gene>
    <name evidence="1" type="ORF">D0Z07_8889</name>
</gene>
<dbReference type="EMBL" id="VNKQ01000019">
    <property type="protein sequence ID" value="KAG0645258.1"/>
    <property type="molecule type" value="Genomic_DNA"/>
</dbReference>
<organism evidence="1 2">
    <name type="scientific">Hyphodiscus hymeniophilus</name>
    <dbReference type="NCBI Taxonomy" id="353542"/>
    <lineage>
        <taxon>Eukaryota</taxon>
        <taxon>Fungi</taxon>
        <taxon>Dikarya</taxon>
        <taxon>Ascomycota</taxon>
        <taxon>Pezizomycotina</taxon>
        <taxon>Leotiomycetes</taxon>
        <taxon>Helotiales</taxon>
        <taxon>Hyphodiscaceae</taxon>
        <taxon>Hyphodiscus</taxon>
    </lineage>
</organism>
<accession>A0A9P6VDM2</accession>